<dbReference type="InterPro" id="IPR005801">
    <property type="entry name" value="ADC_synthase"/>
</dbReference>
<dbReference type="GO" id="GO:0008909">
    <property type="term" value="F:isochorismate synthase activity"/>
    <property type="evidence" value="ECO:0007669"/>
    <property type="project" value="UniProtKB-EC"/>
</dbReference>
<dbReference type="NCBIfam" id="TIGR00543">
    <property type="entry name" value="isochor_syn"/>
    <property type="match status" value="1"/>
</dbReference>
<dbReference type="Gene3D" id="3.60.120.10">
    <property type="entry name" value="Anthranilate synthase"/>
    <property type="match status" value="1"/>
</dbReference>
<name>A0A1R4GV86_9MICC</name>
<evidence type="ECO:0000313" key="9">
    <source>
        <dbReference type="Proteomes" id="UP000195913"/>
    </source>
</evidence>
<evidence type="ECO:0000259" key="7">
    <source>
        <dbReference type="Pfam" id="PF00425"/>
    </source>
</evidence>
<feature type="region of interest" description="Disordered" evidence="6">
    <location>
        <begin position="1"/>
        <end position="23"/>
    </location>
</feature>
<comment type="catalytic activity">
    <reaction evidence="1">
        <text>chorismate = isochorismate</text>
        <dbReference type="Rhea" id="RHEA:18985"/>
        <dbReference type="ChEBI" id="CHEBI:29748"/>
        <dbReference type="ChEBI" id="CHEBI:29780"/>
        <dbReference type="EC" id="5.4.4.2"/>
    </reaction>
</comment>
<keyword evidence="9" id="KW-1185">Reference proteome</keyword>
<dbReference type="PANTHER" id="PTHR42839">
    <property type="entry name" value="ISOCHORISMATE SYNTHASE ENTC"/>
    <property type="match status" value="1"/>
</dbReference>
<dbReference type="InterPro" id="IPR015890">
    <property type="entry name" value="Chorismate_C"/>
</dbReference>
<dbReference type="EC" id="5.4.4.2" evidence="3"/>
<dbReference type="SUPFAM" id="SSF56322">
    <property type="entry name" value="ADC synthase"/>
    <property type="match status" value="1"/>
</dbReference>
<dbReference type="RefSeq" id="WP_241895309.1">
    <property type="nucleotide sequence ID" value="NZ_FUHW01000048.1"/>
</dbReference>
<gene>
    <name evidence="8" type="ORF">FM101_14350</name>
</gene>
<dbReference type="PANTHER" id="PTHR42839:SF2">
    <property type="entry name" value="ISOCHORISMATE SYNTHASE ENTC"/>
    <property type="match status" value="1"/>
</dbReference>
<evidence type="ECO:0000313" key="8">
    <source>
        <dbReference type="EMBL" id="SJM72098.1"/>
    </source>
</evidence>
<dbReference type="AlphaFoldDB" id="A0A1R4GV86"/>
<proteinExistence type="inferred from homology"/>
<evidence type="ECO:0000256" key="1">
    <source>
        <dbReference type="ARBA" id="ARBA00000799"/>
    </source>
</evidence>
<dbReference type="Proteomes" id="UP000195913">
    <property type="component" value="Unassembled WGS sequence"/>
</dbReference>
<sequence>MNIDLPGSVAPETGSAQMQDAPAPRLRSITIPRAPGQESSLLDLLVRDDSLVWGRRGEGLVGFGEAVRFVADGPDRFRRLRRWWADVSTAAEVQDDVDQPGTGPVAFSSIAFSGTSAHASRLIVPRVLVGRSGDHGWLTLITDDPEAELSAATAEAELAGLLEETSIERDLSPGSDQLVPGRVSEDQYEESVRAGVRAIAAGELTKLVLARDAVAELGSPLAVSQVLRELALRYADCWTYSVDGLIGSTPEMLVKVSGNTARARVLAGTLDRATAPAGDDGYAERMLSGNEKQRHEHRLAIDSLTLELGPLVTGMVSPEEPFVLELPNVWHLASDVEAQLRVHDDGTSPSALDLAEVLHPTAAVCGTPTATAADLILRLEKMDRGPYAGPVGWVDAMGNGEFGIALRGGVIESPTSVRLYAGCGIVAASDPAAELAESWAKMRPMREALNL</sequence>
<reference evidence="8 9" key="1">
    <citation type="submission" date="2017-02" db="EMBL/GenBank/DDBJ databases">
        <authorList>
            <person name="Peterson S.W."/>
        </authorList>
    </citation>
    <scope>NUCLEOTIDE SEQUENCE [LARGE SCALE GENOMIC DNA]</scope>
    <source>
        <strain evidence="8 9">B Ar 00.02</strain>
    </source>
</reference>
<evidence type="ECO:0000256" key="3">
    <source>
        <dbReference type="ARBA" id="ARBA00012824"/>
    </source>
</evidence>
<keyword evidence="4 8" id="KW-0413">Isomerase</keyword>
<evidence type="ECO:0000256" key="2">
    <source>
        <dbReference type="ARBA" id="ARBA00005297"/>
    </source>
</evidence>
<dbReference type="Pfam" id="PF00425">
    <property type="entry name" value="Chorismate_bind"/>
    <property type="match status" value="1"/>
</dbReference>
<evidence type="ECO:0000256" key="6">
    <source>
        <dbReference type="SAM" id="MobiDB-lite"/>
    </source>
</evidence>
<accession>A0A1R4GV86</accession>
<evidence type="ECO:0000256" key="4">
    <source>
        <dbReference type="ARBA" id="ARBA00023235"/>
    </source>
</evidence>
<comment type="similarity">
    <text evidence="2">Belongs to the isochorismate synthase family.</text>
</comment>
<protein>
    <recommendedName>
        <fullName evidence="3">isochorismate synthase</fullName>
        <ecNumber evidence="3">5.4.4.2</ecNumber>
    </recommendedName>
    <alternativeName>
        <fullName evidence="5">Isochorismate mutase</fullName>
    </alternativeName>
</protein>
<feature type="domain" description="Chorismate-utilising enzyme C-terminal" evidence="7">
    <location>
        <begin position="185"/>
        <end position="441"/>
    </location>
</feature>
<dbReference type="InterPro" id="IPR004561">
    <property type="entry name" value="IsoChor_synthase"/>
</dbReference>
<evidence type="ECO:0000256" key="5">
    <source>
        <dbReference type="ARBA" id="ARBA00041564"/>
    </source>
</evidence>
<organism evidence="8 9">
    <name type="scientific">Arthrobacter rhombi</name>
    <dbReference type="NCBI Taxonomy" id="71253"/>
    <lineage>
        <taxon>Bacteria</taxon>
        <taxon>Bacillati</taxon>
        <taxon>Actinomycetota</taxon>
        <taxon>Actinomycetes</taxon>
        <taxon>Micrococcales</taxon>
        <taxon>Micrococcaceae</taxon>
        <taxon>Arthrobacter</taxon>
    </lineage>
</organism>
<dbReference type="EMBL" id="FUHW01000048">
    <property type="protein sequence ID" value="SJM72098.1"/>
    <property type="molecule type" value="Genomic_DNA"/>
</dbReference>